<keyword evidence="3" id="KW-1185">Reference proteome</keyword>
<gene>
    <name evidence="2" type="ordered locus">Sulku_0916</name>
</gene>
<keyword evidence="1" id="KW-0732">Signal</keyword>
<protein>
    <recommendedName>
        <fullName evidence="4">DUF481 domain-containing protein</fullName>
    </recommendedName>
</protein>
<dbReference type="STRING" id="709032.Sulku_0916"/>
<dbReference type="Pfam" id="PF04338">
    <property type="entry name" value="DUF481"/>
    <property type="match status" value="1"/>
</dbReference>
<dbReference type="HOGENOM" id="CLU_093818_1_0_7"/>
<evidence type="ECO:0008006" key="4">
    <source>
        <dbReference type="Google" id="ProtNLM"/>
    </source>
</evidence>
<accession>E4U2D0</accession>
<dbReference type="AlphaFoldDB" id="E4U2D0"/>
<dbReference type="KEGG" id="sku:Sulku_0916"/>
<feature type="signal peptide" evidence="1">
    <location>
        <begin position="1"/>
        <end position="17"/>
    </location>
</feature>
<dbReference type="eggNOG" id="COG3137">
    <property type="taxonomic scope" value="Bacteria"/>
</dbReference>
<evidence type="ECO:0000256" key="1">
    <source>
        <dbReference type="SAM" id="SignalP"/>
    </source>
</evidence>
<dbReference type="Proteomes" id="UP000008721">
    <property type="component" value="Chromosome"/>
</dbReference>
<dbReference type="EMBL" id="CP002355">
    <property type="protein sequence ID" value="ADR33580.1"/>
    <property type="molecule type" value="Genomic_DNA"/>
</dbReference>
<sequence>MRNFLIFPLFLSTSLSALVSIAPVDIGSKPGLSGNVSGSLSSKSGNTQKDEYSLGIRLQYDQGNDYLTWGTFTYDYGKSNGTKNEDKIYAHVRYIHALNQNGDWTWELFLQSEQDKFKDINERSLGGAGVRWRFMNSEEWGRGYIGMGGLAEKIEYTHTEFNPNEQNSRLNSYIAYTKGFLIGSKVSYIGYFQPKFNETSDYVSSQSAELILPIVGQLNLSLSAKYLYDSRPAVGVDKRDTAYMTSLFWQF</sequence>
<reference evidence="2 3" key="1">
    <citation type="journal article" date="2012" name="Stand. Genomic Sci.">
        <title>Complete genome sequence of the sulfur compounds oxidizing chemolithoautotroph Sulfuricurvum kujiense type strain (YK-1(T)).</title>
        <authorList>
            <person name="Han C."/>
            <person name="Kotsyurbenko O."/>
            <person name="Chertkov O."/>
            <person name="Held B."/>
            <person name="Lapidus A."/>
            <person name="Nolan M."/>
            <person name="Lucas S."/>
            <person name="Hammon N."/>
            <person name="Deshpande S."/>
            <person name="Cheng J.F."/>
            <person name="Tapia R."/>
            <person name="Goodwin L.A."/>
            <person name="Pitluck S."/>
            <person name="Liolios K."/>
            <person name="Pagani I."/>
            <person name="Ivanova N."/>
            <person name="Mavromatis K."/>
            <person name="Mikhailova N."/>
            <person name="Pati A."/>
            <person name="Chen A."/>
            <person name="Palaniappan K."/>
            <person name="Land M."/>
            <person name="Hauser L."/>
            <person name="Chang Y.J."/>
            <person name="Jeffries C.D."/>
            <person name="Brambilla E.M."/>
            <person name="Rohde M."/>
            <person name="Spring S."/>
            <person name="Sikorski J."/>
            <person name="Goker M."/>
            <person name="Woyke T."/>
            <person name="Bristow J."/>
            <person name="Eisen J.A."/>
            <person name="Markowitz V."/>
            <person name="Hugenholtz P."/>
            <person name="Kyrpides N.C."/>
            <person name="Klenk H.P."/>
            <person name="Detter J.C."/>
        </authorList>
    </citation>
    <scope>NUCLEOTIDE SEQUENCE [LARGE SCALE GENOMIC DNA]</scope>
    <source>
        <strain evidence="3">ATCC BAA-921 / DSM 16994 / JCM 11577 / YK-1</strain>
    </source>
</reference>
<dbReference type="RefSeq" id="WP_013459777.1">
    <property type="nucleotide sequence ID" value="NC_014762.1"/>
</dbReference>
<name>E4U2D0_SULKY</name>
<feature type="chain" id="PRO_5003190345" description="DUF481 domain-containing protein" evidence="1">
    <location>
        <begin position="18"/>
        <end position="251"/>
    </location>
</feature>
<organism evidence="2 3">
    <name type="scientific">Sulfuricurvum kujiense (strain ATCC BAA-921 / DSM 16994 / JCM 11577 / YK-1)</name>
    <dbReference type="NCBI Taxonomy" id="709032"/>
    <lineage>
        <taxon>Bacteria</taxon>
        <taxon>Pseudomonadati</taxon>
        <taxon>Campylobacterota</taxon>
        <taxon>Epsilonproteobacteria</taxon>
        <taxon>Campylobacterales</taxon>
        <taxon>Sulfurimonadaceae</taxon>
        <taxon>Sulfuricurvum</taxon>
    </lineage>
</organism>
<dbReference type="InterPro" id="IPR007433">
    <property type="entry name" value="DUF481"/>
</dbReference>
<evidence type="ECO:0000313" key="3">
    <source>
        <dbReference type="Proteomes" id="UP000008721"/>
    </source>
</evidence>
<proteinExistence type="predicted"/>
<evidence type="ECO:0000313" key="2">
    <source>
        <dbReference type="EMBL" id="ADR33580.1"/>
    </source>
</evidence>